<gene>
    <name evidence="6" type="ORF">A7K69_19365</name>
</gene>
<proteinExistence type="inferred from homology"/>
<dbReference type="EMBL" id="LXMA01000022">
    <property type="protein sequence ID" value="OAT73008.1"/>
    <property type="molecule type" value="Genomic_DNA"/>
</dbReference>
<dbReference type="InterPro" id="IPR017871">
    <property type="entry name" value="ABC_transporter-like_CS"/>
</dbReference>
<dbReference type="PANTHER" id="PTHR43335:SF2">
    <property type="entry name" value="ABC TRANSPORTER, ATP-BINDING PROTEIN"/>
    <property type="match status" value="1"/>
</dbReference>
<dbReference type="RefSeq" id="WP_064551501.1">
    <property type="nucleotide sequence ID" value="NZ_LXMA01000022.1"/>
</dbReference>
<evidence type="ECO:0000313" key="7">
    <source>
        <dbReference type="Proteomes" id="UP000078290"/>
    </source>
</evidence>
<dbReference type="PROSITE" id="PS50893">
    <property type="entry name" value="ABC_TRANSPORTER_2"/>
    <property type="match status" value="1"/>
</dbReference>
<comment type="similarity">
    <text evidence="1">Belongs to the ABC transporter superfamily.</text>
</comment>
<sequence length="279" mass="31252">MLEIINLSKWKRRRKILDDINLKIPKGIYGITGPNGAGKTTLLSILASADTFSSGEIKYNGVSANKDRLRNLVGYLPQHFSMYSQLTVLEALKHLSFLKGVRYSTKELIHVLSKVNLDQHINQRIAHISGGMLRRLGIAQAILGDPEILIIDEPTSGLDVEEKIRFRNLIKSLVDDRTIILSSHDLNELESVSDHFAILKDGKILLHGDLKGIMKAKPNVLLVRVKSEELNDYFEKYQVTSFKKINATSFELRVLTDESLDGGVAVTPTLEECYISIIS</sequence>
<dbReference type="InterPro" id="IPR003439">
    <property type="entry name" value="ABC_transporter-like_ATP-bd"/>
</dbReference>
<dbReference type="InterPro" id="IPR027417">
    <property type="entry name" value="P-loop_NTPase"/>
</dbReference>
<evidence type="ECO:0000259" key="5">
    <source>
        <dbReference type="PROSITE" id="PS50893"/>
    </source>
</evidence>
<evidence type="ECO:0000256" key="1">
    <source>
        <dbReference type="ARBA" id="ARBA00005417"/>
    </source>
</evidence>
<reference evidence="7" key="1">
    <citation type="submission" date="2016-05" db="EMBL/GenBank/DDBJ databases">
        <authorList>
            <person name="Wang W."/>
            <person name="Zhu L."/>
        </authorList>
    </citation>
    <scope>NUCLEOTIDE SEQUENCE [LARGE SCALE GENOMIC DNA]</scope>
    <source>
        <strain evidence="7">W-2</strain>
    </source>
</reference>
<accession>A0A1B7KSE6</accession>
<dbReference type="Pfam" id="PF00005">
    <property type="entry name" value="ABC_tran"/>
    <property type="match status" value="1"/>
</dbReference>
<dbReference type="InterPro" id="IPR003593">
    <property type="entry name" value="AAA+_ATPase"/>
</dbReference>
<dbReference type="SUPFAM" id="SSF52540">
    <property type="entry name" value="P-loop containing nucleoside triphosphate hydrolases"/>
    <property type="match status" value="1"/>
</dbReference>
<feature type="domain" description="ABC transporter" evidence="5">
    <location>
        <begin position="2"/>
        <end position="226"/>
    </location>
</feature>
<comment type="caution">
    <text evidence="6">The sequence shown here is derived from an EMBL/GenBank/DDBJ whole genome shotgun (WGS) entry which is preliminary data.</text>
</comment>
<dbReference type="SMART" id="SM00382">
    <property type="entry name" value="AAA"/>
    <property type="match status" value="1"/>
</dbReference>
<evidence type="ECO:0000313" key="6">
    <source>
        <dbReference type="EMBL" id="OAT73008.1"/>
    </source>
</evidence>
<evidence type="ECO:0000256" key="3">
    <source>
        <dbReference type="ARBA" id="ARBA00022741"/>
    </source>
</evidence>
<dbReference type="Proteomes" id="UP000078290">
    <property type="component" value="Unassembled WGS sequence"/>
</dbReference>
<dbReference type="GO" id="GO:0005524">
    <property type="term" value="F:ATP binding"/>
    <property type="evidence" value="ECO:0007669"/>
    <property type="project" value="UniProtKB-KW"/>
</dbReference>
<protein>
    <recommendedName>
        <fullName evidence="5">ABC transporter domain-containing protein</fullName>
    </recommendedName>
</protein>
<dbReference type="AlphaFoldDB" id="A0A1B7KSE6"/>
<name>A0A1B7KSE6_PARTM</name>
<keyword evidence="4" id="KW-0067">ATP-binding</keyword>
<keyword evidence="3" id="KW-0547">Nucleotide-binding</keyword>
<dbReference type="OrthoDB" id="9804819at2"/>
<evidence type="ECO:0000256" key="2">
    <source>
        <dbReference type="ARBA" id="ARBA00022448"/>
    </source>
</evidence>
<keyword evidence="2" id="KW-0813">Transport</keyword>
<dbReference type="Gene3D" id="3.40.50.300">
    <property type="entry name" value="P-loop containing nucleotide triphosphate hydrolases"/>
    <property type="match status" value="1"/>
</dbReference>
<dbReference type="PROSITE" id="PS00211">
    <property type="entry name" value="ABC_TRANSPORTER_1"/>
    <property type="match status" value="1"/>
</dbReference>
<dbReference type="PANTHER" id="PTHR43335">
    <property type="entry name" value="ABC TRANSPORTER, ATP-BINDING PROTEIN"/>
    <property type="match status" value="1"/>
</dbReference>
<evidence type="ECO:0000256" key="4">
    <source>
        <dbReference type="ARBA" id="ARBA00022840"/>
    </source>
</evidence>
<organism evidence="6 7">
    <name type="scientific">Parageobacillus thermoglucosidasius</name>
    <name type="common">Geobacillus thermoglucosidasius</name>
    <dbReference type="NCBI Taxonomy" id="1426"/>
    <lineage>
        <taxon>Bacteria</taxon>
        <taxon>Bacillati</taxon>
        <taxon>Bacillota</taxon>
        <taxon>Bacilli</taxon>
        <taxon>Bacillales</taxon>
        <taxon>Anoxybacillaceae</taxon>
        <taxon>Parageobacillus</taxon>
    </lineage>
</organism>
<dbReference type="GO" id="GO:0016887">
    <property type="term" value="F:ATP hydrolysis activity"/>
    <property type="evidence" value="ECO:0007669"/>
    <property type="project" value="InterPro"/>
</dbReference>